<accession>A0ABU2RGM9</accession>
<evidence type="ECO:0000256" key="1">
    <source>
        <dbReference type="SAM" id="MobiDB-lite"/>
    </source>
</evidence>
<feature type="chain" id="PRO_5046707386" description="ATP-binding protein" evidence="2">
    <location>
        <begin position="29"/>
        <end position="111"/>
    </location>
</feature>
<comment type="caution">
    <text evidence="3">The sequence shown here is derived from an EMBL/GenBank/DDBJ whole genome shotgun (WGS) entry which is preliminary data.</text>
</comment>
<evidence type="ECO:0000256" key="2">
    <source>
        <dbReference type="SAM" id="SignalP"/>
    </source>
</evidence>
<evidence type="ECO:0000313" key="4">
    <source>
        <dbReference type="Proteomes" id="UP001183777"/>
    </source>
</evidence>
<dbReference type="EMBL" id="JAVREX010000004">
    <property type="protein sequence ID" value="MDT0428017.1"/>
    <property type="molecule type" value="Genomic_DNA"/>
</dbReference>
<protein>
    <recommendedName>
        <fullName evidence="5">ATP-binding protein</fullName>
    </recommendedName>
</protein>
<evidence type="ECO:0000313" key="3">
    <source>
        <dbReference type="EMBL" id="MDT0428017.1"/>
    </source>
</evidence>
<keyword evidence="2" id="KW-0732">Signal</keyword>
<evidence type="ECO:0008006" key="5">
    <source>
        <dbReference type="Google" id="ProtNLM"/>
    </source>
</evidence>
<dbReference type="RefSeq" id="WP_014047958.1">
    <property type="nucleotide sequence ID" value="NZ_JAVREX010000004.1"/>
</dbReference>
<feature type="region of interest" description="Disordered" evidence="1">
    <location>
        <begin position="90"/>
        <end position="111"/>
    </location>
</feature>
<feature type="signal peptide" evidence="2">
    <location>
        <begin position="1"/>
        <end position="28"/>
    </location>
</feature>
<proteinExistence type="predicted"/>
<reference evidence="4" key="1">
    <citation type="submission" date="2023-07" db="EMBL/GenBank/DDBJ databases">
        <title>30 novel species of actinomycetes from the DSMZ collection.</title>
        <authorList>
            <person name="Nouioui I."/>
        </authorList>
    </citation>
    <scope>NUCLEOTIDE SEQUENCE [LARGE SCALE GENOMIC DNA]</scope>
    <source>
        <strain evidence="4">DSM 41770</strain>
    </source>
</reference>
<keyword evidence="4" id="KW-1185">Reference proteome</keyword>
<sequence>MKQSAVRTLGVAAIGAAFAAAGAGSASAVALPVDSVADVLPANVALDSVTDAVPTVQKAAGGLLDQQKGGNQKGGGALKTKGTNLLGGLPAGGLTGALPTGGLTSGLPLGR</sequence>
<name>A0ABU2RGM9_9ACTN</name>
<gene>
    <name evidence="3" type="ORF">RM649_10225</name>
</gene>
<dbReference type="Proteomes" id="UP001183777">
    <property type="component" value="Unassembled WGS sequence"/>
</dbReference>
<organism evidence="3 4">
    <name type="scientific">Streptomyces salyersiae</name>
    <dbReference type="NCBI Taxonomy" id="3075530"/>
    <lineage>
        <taxon>Bacteria</taxon>
        <taxon>Bacillati</taxon>
        <taxon>Actinomycetota</taxon>
        <taxon>Actinomycetes</taxon>
        <taxon>Kitasatosporales</taxon>
        <taxon>Streptomycetaceae</taxon>
        <taxon>Streptomyces</taxon>
    </lineage>
</organism>
<feature type="compositionally biased region" description="Low complexity" evidence="1">
    <location>
        <begin position="96"/>
        <end position="111"/>
    </location>
</feature>
<feature type="region of interest" description="Disordered" evidence="1">
    <location>
        <begin position="60"/>
        <end position="79"/>
    </location>
</feature>
<feature type="compositionally biased region" description="Low complexity" evidence="1">
    <location>
        <begin position="61"/>
        <end position="70"/>
    </location>
</feature>